<evidence type="ECO:0000313" key="2">
    <source>
        <dbReference type="Proteomes" id="UP001152888"/>
    </source>
</evidence>
<gene>
    <name evidence="1" type="ORF">ACAOBT_LOCUS30209</name>
</gene>
<dbReference type="EMBL" id="CAKOFQ010007805">
    <property type="protein sequence ID" value="CAH2008385.1"/>
    <property type="molecule type" value="Genomic_DNA"/>
</dbReference>
<keyword evidence="2" id="KW-1185">Reference proteome</keyword>
<evidence type="ECO:0000313" key="1">
    <source>
        <dbReference type="EMBL" id="CAH2008385.1"/>
    </source>
</evidence>
<sequence length="196" mass="22291">MPEYASHFYQPERVESGITTRKIVRSSGSAASSTTLSKVQQIPLFSKLQETIAKIKYLKLDNVIKGIKVDQILRIHDLSNRGWMFLYLHQHQVSGNDVIKDAAAGLQTKGKTIREHFAVCRTFLVARFSFRDQAMQPETRLPHPSNPIVMKRTREREERAKAEFYRTNHPNGGYTAMSDFPFTLSPLAVDPLICGL</sequence>
<dbReference type="Proteomes" id="UP001152888">
    <property type="component" value="Unassembled WGS sequence"/>
</dbReference>
<organism evidence="1 2">
    <name type="scientific">Acanthoscelides obtectus</name>
    <name type="common">Bean weevil</name>
    <name type="synonym">Bruchus obtectus</name>
    <dbReference type="NCBI Taxonomy" id="200917"/>
    <lineage>
        <taxon>Eukaryota</taxon>
        <taxon>Metazoa</taxon>
        <taxon>Ecdysozoa</taxon>
        <taxon>Arthropoda</taxon>
        <taxon>Hexapoda</taxon>
        <taxon>Insecta</taxon>
        <taxon>Pterygota</taxon>
        <taxon>Neoptera</taxon>
        <taxon>Endopterygota</taxon>
        <taxon>Coleoptera</taxon>
        <taxon>Polyphaga</taxon>
        <taxon>Cucujiformia</taxon>
        <taxon>Chrysomeloidea</taxon>
        <taxon>Chrysomelidae</taxon>
        <taxon>Bruchinae</taxon>
        <taxon>Bruchini</taxon>
        <taxon>Acanthoscelides</taxon>
    </lineage>
</organism>
<protein>
    <submittedName>
        <fullName evidence="1">Uncharacterized protein</fullName>
    </submittedName>
</protein>
<reference evidence="1" key="1">
    <citation type="submission" date="2022-03" db="EMBL/GenBank/DDBJ databases">
        <authorList>
            <person name="Sayadi A."/>
        </authorList>
    </citation>
    <scope>NUCLEOTIDE SEQUENCE</scope>
</reference>
<proteinExistence type="predicted"/>
<name>A0A9P0Q6M7_ACAOB</name>
<dbReference type="AlphaFoldDB" id="A0A9P0Q6M7"/>
<comment type="caution">
    <text evidence="1">The sequence shown here is derived from an EMBL/GenBank/DDBJ whole genome shotgun (WGS) entry which is preliminary data.</text>
</comment>
<accession>A0A9P0Q6M7</accession>